<sequence>MSTSAVELSGASAVASVEEKLIDSNAPDTHVEEDKPSLLQSWVVLISGFIVHMFSFGVVSSFGVYQVEYLVNEFPNAPATTIAWIGTLMFLGIAFFGLFAGVVCEKFDPRYACICGVLVVGGSTIAASFCKTPVALLLTQGVLFGIGAGFIDIITIIVPTQWFPKHRALAVAIVLSGSGVAGIWISAASKVWFASVGRPWAMRITGFIMLGLGLPCSWLMKPRTKIVREGKLFDFSLLYDIRYALLFIGSLLSMASFFSPFYYMPSYSVVVLGMDQDFSTKLQMVMNLTSLVSRIFVDLITIRIGSLNTLLASMLGGTIGIGIFWLPFKNSTMLMIAAIIYGLAWGFIPTLHPVVAADLFGSERLGTTLGVIYFGYSVATLITSPVNGVLLDNIGHKTDYSSLVIYCVVQLVIGTLALVALRIIVSRDFIHRC</sequence>
<name>A0ACC1JGM5_9FUNG</name>
<protein>
    <submittedName>
        <fullName evidence="1">Uncharacterized protein</fullName>
    </submittedName>
</protein>
<dbReference type="EMBL" id="JANBPW010000125">
    <property type="protein sequence ID" value="KAJ1950777.1"/>
    <property type="molecule type" value="Genomic_DNA"/>
</dbReference>
<evidence type="ECO:0000313" key="1">
    <source>
        <dbReference type="EMBL" id="KAJ1950777.1"/>
    </source>
</evidence>
<accession>A0ACC1JGM5</accession>
<dbReference type="Proteomes" id="UP001150603">
    <property type="component" value="Unassembled WGS sequence"/>
</dbReference>
<keyword evidence="2" id="KW-1185">Reference proteome</keyword>
<proteinExistence type="predicted"/>
<organism evidence="1 2">
    <name type="scientific">Linderina macrospora</name>
    <dbReference type="NCBI Taxonomy" id="4868"/>
    <lineage>
        <taxon>Eukaryota</taxon>
        <taxon>Fungi</taxon>
        <taxon>Fungi incertae sedis</taxon>
        <taxon>Zoopagomycota</taxon>
        <taxon>Kickxellomycotina</taxon>
        <taxon>Kickxellomycetes</taxon>
        <taxon>Kickxellales</taxon>
        <taxon>Kickxellaceae</taxon>
        <taxon>Linderina</taxon>
    </lineage>
</organism>
<gene>
    <name evidence="1" type="ORF">FBU59_000520</name>
</gene>
<reference evidence="1" key="1">
    <citation type="submission" date="2022-07" db="EMBL/GenBank/DDBJ databases">
        <title>Phylogenomic reconstructions and comparative analyses of Kickxellomycotina fungi.</title>
        <authorList>
            <person name="Reynolds N.K."/>
            <person name="Stajich J.E."/>
            <person name="Barry K."/>
            <person name="Grigoriev I.V."/>
            <person name="Crous P."/>
            <person name="Smith M.E."/>
        </authorList>
    </citation>
    <scope>NUCLEOTIDE SEQUENCE</scope>
    <source>
        <strain evidence="1">NRRL 5244</strain>
    </source>
</reference>
<evidence type="ECO:0000313" key="2">
    <source>
        <dbReference type="Proteomes" id="UP001150603"/>
    </source>
</evidence>
<comment type="caution">
    <text evidence="1">The sequence shown here is derived from an EMBL/GenBank/DDBJ whole genome shotgun (WGS) entry which is preliminary data.</text>
</comment>